<dbReference type="PANTHER" id="PTHR33266:SF1">
    <property type="entry name" value="F-BOX DOMAIN-CONTAINING PROTEIN"/>
    <property type="match status" value="1"/>
</dbReference>
<gene>
    <name evidence="2" type="primary">SSCI07970.1</name>
</gene>
<dbReference type="AlphaFoldDB" id="A0A0F7RVP9"/>
<feature type="region of interest" description="Disordered" evidence="1">
    <location>
        <begin position="30"/>
        <end position="58"/>
    </location>
</feature>
<dbReference type="STRING" id="49012.A0A0F7RVP9"/>
<organism evidence="2 3">
    <name type="scientific">Sporisorium scitamineum</name>
    <dbReference type="NCBI Taxonomy" id="49012"/>
    <lineage>
        <taxon>Eukaryota</taxon>
        <taxon>Fungi</taxon>
        <taxon>Dikarya</taxon>
        <taxon>Basidiomycota</taxon>
        <taxon>Ustilaginomycotina</taxon>
        <taxon>Ustilaginomycetes</taxon>
        <taxon>Ustilaginales</taxon>
        <taxon>Ustilaginaceae</taxon>
        <taxon>Sporisorium</taxon>
    </lineage>
</organism>
<dbReference type="Proteomes" id="UP000242770">
    <property type="component" value="Unassembled WGS sequence"/>
</dbReference>
<dbReference type="PANTHER" id="PTHR33266">
    <property type="entry name" value="CHROMOSOME 15, WHOLE GENOME SHOTGUN SEQUENCE"/>
    <property type="match status" value="1"/>
</dbReference>
<sequence>MTLRQDDSTNIHATDTSDNTDAILSNVAHQQRRQTQPNTPPHRHAWSSSSSSCSTNTPERLRNLDSVLTSFCRDDYNLGKSTAELRAWHLQLDLALDPAYRGKQEVTVSFGRATVLRRSKRAKYAPLALPHSSSGEDNDKTDTNSALAPRLGKLTQFLQDEYFEQLSTDQVIFKHLVEPQSLLLQLDKLKCHTHTTGRKQRIQTLLEHTFVHKTAARTVDHSLFSEHSTASDFTRTFNGPGLMLLQDHLIVHNALFPITQLPAPVHAAADASINDDDHDDNDDDVASTKRHEYYAKVLPILQSSGFGKTRMCVQLSTRHPGMLVCLRNSRGQDQHLVSFPPQDASVYHYFRNITSAVAQLHTPEGHLKVPEDADEHRVFNRAHLGIVAWLGAYYKTLFHYLDQLKTDSGSFNQQQRSGTASGRHDPESCWHTVINSFAQATSFNQRELFQIPEGLPRTTSADGHVQPLQQDSRPHLHVSHLALQRDAQKVRFHLARQRHAHWRNRTISQRFNRRSGEFVAQASMPLDAGLWNDTKYQSAGVVNPRAIISKLIRAKQWKWPVKDKWYAFVSQQIAHHLRFVGRIYSTSDTIILSTPSEPSLSAAAAWYFRSDNVHTTAAWWASVVQVMVNALAPVGIDIGAQGEQGVALVCSMALDLAVSKWYRLILSQSLTGTTMMRNQAEYDAVFGLVMVREWLDMLIGSAPRITREDHVVAAKHHSCQRLEPSDDEGPRCQGMPPHMANWADRAWLNFKHVVRLANQVPHDVKVIGPEVLVELWFRHATTQGIINQPGWDFLIPIYETDDANAPMGSQVFDKDRLSYVAIQVKNCIQRPDATTLKANVGPRLGVANGRVKHCLELLIILRAPGNCCVYTQRPSLVTMLTLPEQEQEPAQGLVRHHMLMGGSALCVLDRLTGLAKNQAGMLFGNADSLDTLKFDDKHAKYIRQVKDRNEHQSAWKDVQMHVQGALVGVTRQLSGMNDQKD</sequence>
<evidence type="ECO:0000313" key="3">
    <source>
        <dbReference type="Proteomes" id="UP000242770"/>
    </source>
</evidence>
<dbReference type="EMBL" id="CCFA01000405">
    <property type="protein sequence ID" value="CDR98837.1"/>
    <property type="molecule type" value="Genomic_DNA"/>
</dbReference>
<feature type="compositionally biased region" description="Polar residues" evidence="1">
    <location>
        <begin position="10"/>
        <end position="20"/>
    </location>
</feature>
<evidence type="ECO:0000256" key="1">
    <source>
        <dbReference type="SAM" id="MobiDB-lite"/>
    </source>
</evidence>
<feature type="region of interest" description="Disordered" evidence="1">
    <location>
        <begin position="1"/>
        <end position="20"/>
    </location>
</feature>
<reference evidence="3" key="1">
    <citation type="submission" date="2014-06" db="EMBL/GenBank/DDBJ databases">
        <authorList>
            <person name="Berkman P.J."/>
        </authorList>
    </citation>
    <scope>NUCLEOTIDE SEQUENCE [LARGE SCALE GENOMIC DNA]</scope>
</reference>
<keyword evidence="3" id="KW-1185">Reference proteome</keyword>
<proteinExistence type="predicted"/>
<accession>A0A0F7RVP9</accession>
<evidence type="ECO:0000313" key="2">
    <source>
        <dbReference type="EMBL" id="CDR98837.1"/>
    </source>
</evidence>
<protein>
    <submittedName>
        <fullName evidence="2">Uncharacterized protein</fullName>
    </submittedName>
</protein>
<name>A0A0F7RVP9_9BASI</name>